<dbReference type="InterPro" id="IPR052021">
    <property type="entry name" value="Type-I_RS_S_subunit"/>
</dbReference>
<dbReference type="AlphaFoldDB" id="A0A2H0N7E4"/>
<dbReference type="Proteomes" id="UP000229893">
    <property type="component" value="Unassembled WGS sequence"/>
</dbReference>
<name>A0A2H0N7E4_9BACT</name>
<comment type="caution">
    <text evidence="3">The sequence shown here is derived from an EMBL/GenBank/DDBJ whole genome shotgun (WGS) entry which is preliminary data.</text>
</comment>
<evidence type="ECO:0000313" key="4">
    <source>
        <dbReference type="Proteomes" id="UP000229893"/>
    </source>
</evidence>
<dbReference type="GO" id="GO:0003677">
    <property type="term" value="F:DNA binding"/>
    <property type="evidence" value="ECO:0007669"/>
    <property type="project" value="UniProtKB-KW"/>
</dbReference>
<dbReference type="GO" id="GO:0009307">
    <property type="term" value="P:DNA restriction-modification system"/>
    <property type="evidence" value="ECO:0007669"/>
    <property type="project" value="UniProtKB-KW"/>
</dbReference>
<protein>
    <recommendedName>
        <fullName evidence="5">Type I restriction modification DNA specificity domain-containing protein</fullName>
    </recommendedName>
</protein>
<evidence type="ECO:0008006" key="5">
    <source>
        <dbReference type="Google" id="ProtNLM"/>
    </source>
</evidence>
<keyword evidence="1" id="KW-0680">Restriction system</keyword>
<dbReference type="EMBL" id="PCWO01000034">
    <property type="protein sequence ID" value="PIR04813.1"/>
    <property type="molecule type" value="Genomic_DNA"/>
</dbReference>
<dbReference type="SUPFAM" id="SSF116734">
    <property type="entry name" value="DNA methylase specificity domain"/>
    <property type="match status" value="2"/>
</dbReference>
<keyword evidence="2" id="KW-0238">DNA-binding</keyword>
<proteinExistence type="predicted"/>
<dbReference type="Gene3D" id="3.90.220.20">
    <property type="entry name" value="DNA methylase specificity domains"/>
    <property type="match status" value="2"/>
</dbReference>
<evidence type="ECO:0000256" key="1">
    <source>
        <dbReference type="ARBA" id="ARBA00022747"/>
    </source>
</evidence>
<dbReference type="PANTHER" id="PTHR30408">
    <property type="entry name" value="TYPE-1 RESTRICTION ENZYME ECOKI SPECIFICITY PROTEIN"/>
    <property type="match status" value="1"/>
</dbReference>
<dbReference type="CDD" id="cd16961">
    <property type="entry name" value="RMtype1_S_TRD-CR_like"/>
    <property type="match status" value="1"/>
</dbReference>
<accession>A0A2H0N7E4</accession>
<gene>
    <name evidence="3" type="ORF">COV57_02440</name>
</gene>
<dbReference type="PANTHER" id="PTHR30408:SF12">
    <property type="entry name" value="TYPE I RESTRICTION ENZYME MJAVIII SPECIFICITY SUBUNIT"/>
    <property type="match status" value="1"/>
</dbReference>
<sequence length="456" mass="52475">MIKIFSVQNKDLETNLFPSFYLFKQKIKKHSERKDILSFSLGDINVLDVLTDGEHAGQKFVESGALFIKNSSVKRYSINEFDGFFITHEKNNLLTRSKLKENDVLFTTIGNIGISAIVNKNVENGNINQNVVRIRVNKNFTTPQYLSCFLNSRIAKFQIDNLFTGNIYPILTYPKIKSLKIFVNDKNTEKKITDNLVKANEFQIESLKLIKEAQKIFLKSLNIDFKNIKNSKFYAVPSKQLNSDDMMTPAFYFPLYTQTIKEIEKQNKCELLGGLADFKNGDEVGSANYKGYLERKETDVPFIRTSDLINYDFDSYPDYFIEKSIYSEIEQGINENEILFTKDGKVGISAMTTRSDKCILGSGILRIITKKDKINPHYLFIALSTKEVGLYQAIQRTVIASTIPHLREDRIGDFKIPLINKQKEIIELTEKAFDLKNQRKVLINDSRILLEKSLEF</sequence>
<evidence type="ECO:0000256" key="2">
    <source>
        <dbReference type="ARBA" id="ARBA00023125"/>
    </source>
</evidence>
<reference evidence="3 4" key="1">
    <citation type="submission" date="2017-09" db="EMBL/GenBank/DDBJ databases">
        <title>Depth-based differentiation of microbial function through sediment-hosted aquifers and enrichment of novel symbionts in the deep terrestrial subsurface.</title>
        <authorList>
            <person name="Probst A.J."/>
            <person name="Ladd B."/>
            <person name="Jarett J.K."/>
            <person name="Geller-Mcgrath D.E."/>
            <person name="Sieber C.M."/>
            <person name="Emerson J.B."/>
            <person name="Anantharaman K."/>
            <person name="Thomas B.C."/>
            <person name="Malmstrom R."/>
            <person name="Stieglmeier M."/>
            <person name="Klingl A."/>
            <person name="Woyke T."/>
            <person name="Ryan C.M."/>
            <person name="Banfield J.F."/>
        </authorList>
    </citation>
    <scope>NUCLEOTIDE SEQUENCE [LARGE SCALE GENOMIC DNA]</scope>
    <source>
        <strain evidence="3">CG11_big_fil_rev_8_21_14_0_20_35_14</strain>
    </source>
</reference>
<organism evidence="3 4">
    <name type="scientific">Candidatus Liptonbacteria bacterium CG11_big_fil_rev_8_21_14_0_20_35_14</name>
    <dbReference type="NCBI Taxonomy" id="1974634"/>
    <lineage>
        <taxon>Bacteria</taxon>
        <taxon>Candidatus Liptoniibacteriota</taxon>
    </lineage>
</organism>
<dbReference type="InterPro" id="IPR044946">
    <property type="entry name" value="Restrct_endonuc_typeI_TRD_sf"/>
</dbReference>
<evidence type="ECO:0000313" key="3">
    <source>
        <dbReference type="EMBL" id="PIR04813.1"/>
    </source>
</evidence>